<reference evidence="1 2" key="1">
    <citation type="journal article" date="2014" name="ISME J.">
        <title>Ecophysiology of Thioploca ingrica as revealed by the complete genome sequence supplemented with proteomic evidence.</title>
        <authorList>
            <person name="Kojima H."/>
            <person name="Ogura Y."/>
            <person name="Yamamoto N."/>
            <person name="Togashi T."/>
            <person name="Mori H."/>
            <person name="Watanabe T."/>
            <person name="Nemoto F."/>
            <person name="Kurokawa K."/>
            <person name="Hayashi T."/>
            <person name="Fukui M."/>
        </authorList>
    </citation>
    <scope>NUCLEOTIDE SEQUENCE [LARGE SCALE GENOMIC DNA]</scope>
</reference>
<protein>
    <submittedName>
        <fullName evidence="1">Uncharacterized protein</fullName>
    </submittedName>
</protein>
<sequence length="61" mass="7086">MSKIIKATLDEQNQVHYQGQPLIQGNYHVLITILDEPEEEAVYSAFYLEHLMIIPPPKSYK</sequence>
<gene>
    <name evidence="1" type="ORF">THII_2230</name>
</gene>
<dbReference type="AlphaFoldDB" id="A0A090AL70"/>
<organism evidence="1 2">
    <name type="scientific">Thioploca ingrica</name>
    <dbReference type="NCBI Taxonomy" id="40754"/>
    <lineage>
        <taxon>Bacteria</taxon>
        <taxon>Pseudomonadati</taxon>
        <taxon>Pseudomonadota</taxon>
        <taxon>Gammaproteobacteria</taxon>
        <taxon>Thiotrichales</taxon>
        <taxon>Thiotrichaceae</taxon>
        <taxon>Thioploca</taxon>
    </lineage>
</organism>
<evidence type="ECO:0000313" key="1">
    <source>
        <dbReference type="EMBL" id="BAP56527.1"/>
    </source>
</evidence>
<dbReference type="Proteomes" id="UP000031623">
    <property type="component" value="Chromosome"/>
</dbReference>
<dbReference type="HOGENOM" id="CLU_2921332_0_0_6"/>
<name>A0A090AL70_9GAMM</name>
<dbReference type="KEGG" id="tig:THII_2230"/>
<proteinExistence type="predicted"/>
<dbReference type="EMBL" id="AP014633">
    <property type="protein sequence ID" value="BAP56527.1"/>
    <property type="molecule type" value="Genomic_DNA"/>
</dbReference>
<accession>A0A090AL70</accession>
<keyword evidence="2" id="KW-1185">Reference proteome</keyword>
<evidence type="ECO:0000313" key="2">
    <source>
        <dbReference type="Proteomes" id="UP000031623"/>
    </source>
</evidence>
<dbReference type="STRING" id="40754.THII_2230"/>
<dbReference type="OrthoDB" id="1495109at2"/>